<evidence type="ECO:0000313" key="5">
    <source>
        <dbReference type="Proteomes" id="UP001161388"/>
    </source>
</evidence>
<dbReference type="EMBL" id="BSNL01000001">
    <property type="protein sequence ID" value="GLQ28293.1"/>
    <property type="molecule type" value="Genomic_DNA"/>
</dbReference>
<keyword evidence="1" id="KW-0902">Two-component regulatory system</keyword>
<protein>
    <submittedName>
        <fullName evidence="4">Nickel transporter</fullName>
    </submittedName>
</protein>
<dbReference type="RefSeq" id="WP_284374720.1">
    <property type="nucleotide sequence ID" value="NZ_BSNL01000001.1"/>
</dbReference>
<dbReference type="Pfam" id="PF01627">
    <property type="entry name" value="Hpt"/>
    <property type="match status" value="1"/>
</dbReference>
<evidence type="ECO:0000256" key="2">
    <source>
        <dbReference type="PROSITE-ProRule" id="PRU00110"/>
    </source>
</evidence>
<dbReference type="Gene3D" id="1.20.120.160">
    <property type="entry name" value="HPT domain"/>
    <property type="match status" value="1"/>
</dbReference>
<comment type="caution">
    <text evidence="4">The sequence shown here is derived from an EMBL/GenBank/DDBJ whole genome shotgun (WGS) entry which is preliminary data.</text>
</comment>
<organism evidence="4 5">
    <name type="scientific">Sulfitobacter pacificus</name>
    <dbReference type="NCBI Taxonomy" id="1499314"/>
    <lineage>
        <taxon>Bacteria</taxon>
        <taxon>Pseudomonadati</taxon>
        <taxon>Pseudomonadota</taxon>
        <taxon>Alphaproteobacteria</taxon>
        <taxon>Rhodobacterales</taxon>
        <taxon>Roseobacteraceae</taxon>
        <taxon>Sulfitobacter</taxon>
    </lineage>
</organism>
<keyword evidence="2" id="KW-0597">Phosphoprotein</keyword>
<accession>A0ABQ5VMB3</accession>
<dbReference type="CDD" id="cd00088">
    <property type="entry name" value="HPT"/>
    <property type="match status" value="1"/>
</dbReference>
<dbReference type="InterPro" id="IPR008207">
    <property type="entry name" value="Sig_transdc_His_kin_Hpt_dom"/>
</dbReference>
<reference evidence="4" key="1">
    <citation type="journal article" date="2014" name="Int. J. Syst. Evol. Microbiol.">
        <title>Complete genome of a new Firmicutes species belonging to the dominant human colonic microbiota ('Ruminococcus bicirculans') reveals two chromosomes and a selective capacity to utilize plant glucans.</title>
        <authorList>
            <consortium name="NISC Comparative Sequencing Program"/>
            <person name="Wegmann U."/>
            <person name="Louis P."/>
            <person name="Goesmann A."/>
            <person name="Henrissat B."/>
            <person name="Duncan S.H."/>
            <person name="Flint H.J."/>
        </authorList>
    </citation>
    <scope>NUCLEOTIDE SEQUENCE</scope>
    <source>
        <strain evidence="4">NBRC 109915</strain>
    </source>
</reference>
<dbReference type="Proteomes" id="UP001161388">
    <property type="component" value="Unassembled WGS sequence"/>
</dbReference>
<dbReference type="PROSITE" id="PS50894">
    <property type="entry name" value="HPT"/>
    <property type="match status" value="1"/>
</dbReference>
<dbReference type="InterPro" id="IPR036641">
    <property type="entry name" value="HPT_dom_sf"/>
</dbReference>
<name>A0ABQ5VMB3_9RHOB</name>
<dbReference type="SUPFAM" id="SSF47226">
    <property type="entry name" value="Histidine-containing phosphotransfer domain, HPT domain"/>
    <property type="match status" value="1"/>
</dbReference>
<reference evidence="4" key="2">
    <citation type="submission" date="2023-01" db="EMBL/GenBank/DDBJ databases">
        <title>Draft genome sequence of Sulfitobacter pacificus strain NBRC 109915.</title>
        <authorList>
            <person name="Sun Q."/>
            <person name="Mori K."/>
        </authorList>
    </citation>
    <scope>NUCLEOTIDE SEQUENCE</scope>
    <source>
        <strain evidence="4">NBRC 109915</strain>
    </source>
</reference>
<keyword evidence="5" id="KW-1185">Reference proteome</keyword>
<gene>
    <name evidence="4" type="ORF">GCM10007927_30960</name>
</gene>
<sequence length="110" mass="12089">MIDWSHVQQLCLEVGAEDFDEVVELFFEEVEDTLSRLEERNDTASLAADMHFLKGSALSLGFSEMSQLCHAAEKSAENGASDGVNIGAILQVYSASKQEFLADYRVKLAA</sequence>
<feature type="modified residue" description="Phosphohistidine" evidence="2">
    <location>
        <position position="51"/>
    </location>
</feature>
<feature type="domain" description="HPt" evidence="3">
    <location>
        <begin position="8"/>
        <end position="107"/>
    </location>
</feature>
<evidence type="ECO:0000256" key="1">
    <source>
        <dbReference type="ARBA" id="ARBA00023012"/>
    </source>
</evidence>
<evidence type="ECO:0000259" key="3">
    <source>
        <dbReference type="PROSITE" id="PS50894"/>
    </source>
</evidence>
<proteinExistence type="predicted"/>
<evidence type="ECO:0000313" key="4">
    <source>
        <dbReference type="EMBL" id="GLQ28293.1"/>
    </source>
</evidence>